<sequence>MTSLFHRSNLKLKFSYFFHKTKNLYKWDSSSVDRRISFLVKLYTSGKLFLALNFKSNPGSDNIPVVQTDSCQYQEYFLKEHELSQTWSLIRLSLVPI</sequence>
<gene>
    <name evidence="1" type="ORF">BpHYR1_053202</name>
</gene>
<evidence type="ECO:0000313" key="2">
    <source>
        <dbReference type="Proteomes" id="UP000276133"/>
    </source>
</evidence>
<evidence type="ECO:0000313" key="1">
    <source>
        <dbReference type="EMBL" id="RNA03134.1"/>
    </source>
</evidence>
<dbReference type="AlphaFoldDB" id="A0A3M7PVY6"/>
<organism evidence="1 2">
    <name type="scientific">Brachionus plicatilis</name>
    <name type="common">Marine rotifer</name>
    <name type="synonym">Brachionus muelleri</name>
    <dbReference type="NCBI Taxonomy" id="10195"/>
    <lineage>
        <taxon>Eukaryota</taxon>
        <taxon>Metazoa</taxon>
        <taxon>Spiralia</taxon>
        <taxon>Gnathifera</taxon>
        <taxon>Rotifera</taxon>
        <taxon>Eurotatoria</taxon>
        <taxon>Monogononta</taxon>
        <taxon>Pseudotrocha</taxon>
        <taxon>Ploima</taxon>
        <taxon>Brachionidae</taxon>
        <taxon>Brachionus</taxon>
    </lineage>
</organism>
<dbReference type="EMBL" id="REGN01008613">
    <property type="protein sequence ID" value="RNA03134.1"/>
    <property type="molecule type" value="Genomic_DNA"/>
</dbReference>
<proteinExistence type="predicted"/>
<accession>A0A3M7PVY6</accession>
<comment type="caution">
    <text evidence="1">The sequence shown here is derived from an EMBL/GenBank/DDBJ whole genome shotgun (WGS) entry which is preliminary data.</text>
</comment>
<dbReference type="Proteomes" id="UP000276133">
    <property type="component" value="Unassembled WGS sequence"/>
</dbReference>
<name>A0A3M7PVY6_BRAPC</name>
<reference evidence="1 2" key="1">
    <citation type="journal article" date="2018" name="Sci. Rep.">
        <title>Genomic signatures of local adaptation to the degree of environmental predictability in rotifers.</title>
        <authorList>
            <person name="Franch-Gras L."/>
            <person name="Hahn C."/>
            <person name="Garcia-Roger E.M."/>
            <person name="Carmona M.J."/>
            <person name="Serra M."/>
            <person name="Gomez A."/>
        </authorList>
    </citation>
    <scope>NUCLEOTIDE SEQUENCE [LARGE SCALE GENOMIC DNA]</scope>
    <source>
        <strain evidence="1">HYR1</strain>
    </source>
</reference>
<keyword evidence="2" id="KW-1185">Reference proteome</keyword>
<protein>
    <submittedName>
        <fullName evidence="1">Uncharacterized protein</fullName>
    </submittedName>
</protein>